<evidence type="ECO:0000313" key="2">
    <source>
        <dbReference type="Proteomes" id="UP000005640"/>
    </source>
</evidence>
<dbReference type="Proteomes" id="UP000005640">
    <property type="component" value="Chromosome 17"/>
</dbReference>
<reference evidence="1 2" key="2">
    <citation type="journal article" date="2004" name="Nature">
        <title>Finishing the euchromatic sequence of the human genome.</title>
        <authorList>
            <consortium name="International Human Genome Sequencing Consortium"/>
        </authorList>
    </citation>
    <scope>NUCLEOTIDE SEQUENCE [LARGE SCALE GENOMIC DNA]</scope>
</reference>
<evidence type="ECO:0000313" key="1">
    <source>
        <dbReference type="Ensembl" id="ENSP00000513400.1"/>
    </source>
</evidence>
<dbReference type="EMBL" id="AC011195">
    <property type="status" value="NOT_ANNOTATED_CDS"/>
    <property type="molecule type" value="Genomic_DNA"/>
</dbReference>
<proteinExistence type="predicted"/>
<dbReference type="OrthoDB" id="5957327at2759"/>
<keyword evidence="2" id="KW-1185">Reference proteome</keyword>
<dbReference type="OpenTargets" id="ENSG00000108384"/>
<dbReference type="Ensembl" id="ENST00000697691.1">
    <property type="protein sequence ID" value="ENSP00000513400.1"/>
    <property type="gene ID" value="ENSG00000108384.16"/>
</dbReference>
<dbReference type="GeneTree" id="ENSGT00940000156805"/>
<organism evidence="1 2">
    <name type="scientific">Homo sapiens</name>
    <name type="common">Human</name>
    <dbReference type="NCBI Taxonomy" id="9606"/>
    <lineage>
        <taxon>Eukaryota</taxon>
        <taxon>Metazoa</taxon>
        <taxon>Chordata</taxon>
        <taxon>Craniata</taxon>
        <taxon>Vertebrata</taxon>
        <taxon>Euteleostomi</taxon>
        <taxon>Mammalia</taxon>
        <taxon>Eutheria</taxon>
        <taxon>Euarchontoglires</taxon>
        <taxon>Primates</taxon>
        <taxon>Haplorrhini</taxon>
        <taxon>Catarrhini</taxon>
        <taxon>Hominidae</taxon>
        <taxon>Homo</taxon>
    </lineage>
</organism>
<dbReference type="EMBL" id="AC025521">
    <property type="status" value="NOT_ANNOTATED_CDS"/>
    <property type="molecule type" value="Genomic_DNA"/>
</dbReference>
<reference evidence="1 2" key="3">
    <citation type="journal article" date="2006" name="Nature">
        <title>DNA sequence of human chromosome 17 and analysis of rearrangement in the human lineage.</title>
        <authorList>
            <person name="Zody M.C."/>
            <person name="Garber M."/>
            <person name="Adams D.J."/>
            <person name="Sharpe T."/>
            <person name="Harrow J."/>
            <person name="Lupski J.R."/>
            <person name="Nicholson C."/>
            <person name="Searle S.M."/>
            <person name="Wilming L."/>
            <person name="Young S.K."/>
            <person name="Abouelleil A."/>
            <person name="Allen N.R."/>
            <person name="Bi W."/>
            <person name="Bloom T."/>
            <person name="Borowsky M.L."/>
            <person name="Bugalter B.E."/>
            <person name="Butler J."/>
            <person name="Chang J.L."/>
            <person name="Chen C.K."/>
            <person name="Cook A."/>
            <person name="Corum B."/>
            <person name="Cuomo C.A."/>
            <person name="de Jong P.J."/>
            <person name="DeCaprio D."/>
            <person name="Dewar K."/>
            <person name="FitzGerald M."/>
            <person name="Gilbert J."/>
            <person name="Gibson R."/>
            <person name="Gnerre S."/>
            <person name="Goldstein S."/>
            <person name="Grafham D.V."/>
            <person name="Grocock R."/>
            <person name="Hafez N."/>
            <person name="Hagopian D.S."/>
            <person name="Hart E."/>
            <person name="Norman C.H."/>
            <person name="Humphray S."/>
            <person name="Jaffe D.B."/>
            <person name="Jones M."/>
            <person name="Kamal M."/>
            <person name="Khodiyar V.K."/>
            <person name="LaButti K."/>
            <person name="Laird G."/>
            <person name="Lehoczky J."/>
            <person name="Liu X."/>
            <person name="Lokyitsang T."/>
            <person name="Loveland J."/>
            <person name="Lui A."/>
            <person name="Macdonald P."/>
            <person name="Major J.E."/>
            <person name="Matthews L."/>
            <person name="Mauceli E."/>
            <person name="McCarroll S.A."/>
            <person name="Mihalev A.H."/>
            <person name="Mudge J."/>
            <person name="Nguyen C."/>
            <person name="Nicol R."/>
            <person name="O'Leary S.B."/>
            <person name="Osoegawa K."/>
            <person name="Schwartz D.C."/>
            <person name="Shaw-Smith C."/>
            <person name="Stankiewicz P."/>
            <person name="Steward C."/>
            <person name="Swarbreck D."/>
            <person name="Venkataraman V."/>
            <person name="Whittaker C.A."/>
            <person name="Yang X."/>
            <person name="Zimmer A.R."/>
            <person name="Bradley A."/>
            <person name="Hubbard T."/>
            <person name="Birren B.W."/>
            <person name="Rogers J."/>
            <person name="Lander E.S."/>
            <person name="Nusbaum C."/>
        </authorList>
    </citation>
    <scope>NUCLEOTIDE SEQUENCE [LARGE SCALE GENOMIC DNA]</scope>
</reference>
<sequence>MRGKTFRFEMQRDLSIADGNHCILRHTNMRLAVVTCCAHLSMTCLDLCYSLKKMEQNFKLLPLLMENTEVSIRL</sequence>
<reference evidence="1 2" key="1">
    <citation type="journal article" date="2001" name="Nature">
        <title>Initial sequencing and analysis of the human genome.</title>
        <authorList>
            <consortium name="International Human Genome Sequencing Consortium"/>
            <person name="Lander E.S."/>
            <person name="Linton L.M."/>
            <person name="Birren B."/>
            <person name="Nusbaum C."/>
            <person name="Zody M.C."/>
            <person name="Baldwin J."/>
            <person name="Devon K."/>
            <person name="Dewar K."/>
            <person name="Doyle M."/>
            <person name="FitzHugh W."/>
            <person name="Funke R."/>
            <person name="Gage D."/>
            <person name="Harris K."/>
            <person name="Heaford A."/>
            <person name="Howland J."/>
            <person name="Kann L."/>
            <person name="Lehoczky J."/>
            <person name="LeVine R."/>
            <person name="McEwan P."/>
            <person name="McKernan K."/>
            <person name="Meldrim J."/>
            <person name="Mesirov J.P."/>
            <person name="Miranda C."/>
            <person name="Morris W."/>
            <person name="Naylor J."/>
            <person name="Raymond C."/>
            <person name="Rosetti M."/>
            <person name="Santos R."/>
            <person name="Sheridan A."/>
            <person name="Sougnez C."/>
            <person name="Stange-Thomann N."/>
            <person name="Stojanovic N."/>
            <person name="Subramanian A."/>
            <person name="Wyman D."/>
            <person name="Rogers J."/>
            <person name="Sulston J."/>
            <person name="Ainscough R."/>
            <person name="Beck S."/>
            <person name="Bentley D."/>
            <person name="Burton J."/>
            <person name="Clee C."/>
            <person name="Carter N."/>
            <person name="Coulson A."/>
            <person name="Deadman R."/>
            <person name="Deloukas P."/>
            <person name="Dunham A."/>
            <person name="Dunham I."/>
            <person name="Durbin R."/>
            <person name="French L."/>
            <person name="Grafham D."/>
            <person name="Gregory S."/>
            <person name="Hubbard T."/>
            <person name="Humphray S."/>
            <person name="Hunt A."/>
            <person name="Jones M."/>
            <person name="Lloyd C."/>
            <person name="McMurray A."/>
            <person name="Matthews L."/>
            <person name="Mercer S."/>
            <person name="Milne S."/>
            <person name="Mullikin J.C."/>
            <person name="Mungall A."/>
            <person name="Plumb R."/>
            <person name="Ross M."/>
            <person name="Shownkeen R."/>
            <person name="Sims S."/>
            <person name="Waterston R.H."/>
            <person name="Wilson R.K."/>
            <person name="Hillier L.W."/>
            <person name="McPherson J.D."/>
            <person name="Marra M.A."/>
            <person name="Mardis E.R."/>
            <person name="Fulton L.A."/>
            <person name="Chinwalla A.T."/>
            <person name="Pepin K.H."/>
            <person name="Gish W.R."/>
            <person name="Chissoe S.L."/>
            <person name="Wendl M.C."/>
            <person name="Delehaunty K.D."/>
            <person name="Miner T.L."/>
            <person name="Delehaunty A."/>
            <person name="Kramer J.B."/>
            <person name="Cook L.L."/>
            <person name="Fulton R.S."/>
            <person name="Johnson D.L."/>
            <person name="Minx P.J."/>
            <person name="Clifton S.W."/>
            <person name="Hawkins T."/>
            <person name="Branscomb E."/>
            <person name="Predki P."/>
            <person name="Richardson P."/>
            <person name="Wenning S."/>
            <person name="Slezak T."/>
            <person name="Doggett N."/>
            <person name="Cheng J.F."/>
            <person name="Olsen A."/>
            <person name="Lucas S."/>
            <person name="Elkin C."/>
            <person name="Uberbacher E."/>
            <person name="Frazier M."/>
            <person name="Gibbs R.A."/>
            <person name="Muzny D.M."/>
            <person name="Scherer S.E."/>
            <person name="Bouck J.B."/>
            <person name="Sodergren E.J."/>
            <person name="Worley K.C."/>
            <person name="Rives C.M."/>
            <person name="Gorrell J.H."/>
            <person name="Metzker M.L."/>
            <person name="Naylor S.L."/>
            <person name="Kucherlapati R.S."/>
            <person name="Nelson D.L."/>
            <person name="Weinstock G.M."/>
            <person name="Sakaki Y."/>
            <person name="Fujiyama A."/>
            <person name="Hattori M."/>
            <person name="Yada T."/>
            <person name="Toyoda A."/>
            <person name="Itoh T."/>
            <person name="Kawagoe C."/>
            <person name="Watanabe H."/>
            <person name="Totoki Y."/>
            <person name="Taylor T."/>
            <person name="Weissenbach J."/>
            <person name="Heilig R."/>
            <person name="Saurin W."/>
            <person name="Artiguenave F."/>
            <person name="Brottier P."/>
            <person name="Bruls T."/>
            <person name="Pelletier E."/>
            <person name="Robert C."/>
            <person name="Wincker P."/>
            <person name="Smith D.R."/>
            <person name="Doucette-Stamm L."/>
            <person name="Rubenfield M."/>
            <person name="Weinstock K."/>
            <person name="Lee H.M."/>
            <person name="Dubois J."/>
            <person name="Rosenthal A."/>
            <person name="Platzer M."/>
            <person name="Nyakatura G."/>
            <person name="Taudien S."/>
            <person name="Rump A."/>
            <person name="Yang H."/>
            <person name="Yu J."/>
            <person name="Wang J."/>
            <person name="Huang G."/>
            <person name="Gu J."/>
            <person name="Hood L."/>
            <person name="Rowen L."/>
            <person name="Madan A."/>
            <person name="Qin S."/>
            <person name="Davis R.W."/>
            <person name="Federspiel N.A."/>
            <person name="Abola A.P."/>
            <person name="Proctor M.J."/>
            <person name="Myers R.M."/>
            <person name="Schmutz J."/>
            <person name="Dickson M."/>
            <person name="Grimwood J."/>
            <person name="Cox D.R."/>
            <person name="Olson M.V."/>
            <person name="Kaul R."/>
            <person name="Raymond C."/>
            <person name="Shimizu N."/>
            <person name="Kawasaki K."/>
            <person name="Minoshima S."/>
            <person name="Evans G.A."/>
            <person name="Athanasiou M."/>
            <person name="Schultz R."/>
            <person name="Roe B.A."/>
            <person name="Chen F."/>
            <person name="Pan H."/>
            <person name="Ramser J."/>
            <person name="Lehrach H."/>
            <person name="Reinhardt R."/>
            <person name="McCombie W.R."/>
            <person name="de la Bastide M."/>
            <person name="Dedhia N."/>
            <person name="Blocker H."/>
            <person name="Hornischer K."/>
            <person name="Nordsiek G."/>
            <person name="Agarwala R."/>
            <person name="Aravind L."/>
            <person name="Bailey J.A."/>
            <person name="Bateman A."/>
            <person name="Batzoglou S."/>
            <person name="Birney E."/>
            <person name="Bork P."/>
            <person name="Brown D.G."/>
            <person name="Burge C.B."/>
            <person name="Cerutti L."/>
            <person name="Chen H.C."/>
            <person name="Church D."/>
            <person name="Clamp M."/>
            <person name="Copley R.R."/>
            <person name="Doerks T."/>
            <person name="Eddy S.R."/>
            <person name="Eichler E.E."/>
            <person name="Furey T.S."/>
            <person name="Galagan J."/>
            <person name="Gilbert J.G."/>
            <person name="Harmon C."/>
            <person name="Hayashizaki Y."/>
            <person name="Haussler D."/>
            <person name="Hermjakob H."/>
            <person name="Hokamp K."/>
            <person name="Jang W."/>
            <person name="Johnson L.S."/>
            <person name="Jones T.A."/>
            <person name="Kasif S."/>
            <person name="Kaspryzk A."/>
            <person name="Kennedy S."/>
            <person name="Kent W.J."/>
            <person name="Kitts P."/>
            <person name="Koonin E.V."/>
            <person name="Korf I."/>
            <person name="Kulp D."/>
            <person name="Lancet D."/>
            <person name="Lowe T.M."/>
            <person name="McLysaght A."/>
            <person name="Mikkelsen T."/>
            <person name="Moran J.V."/>
            <person name="Mulder N."/>
            <person name="Pollara V.J."/>
            <person name="Ponting C.P."/>
            <person name="Schuler G."/>
            <person name="Schultz J."/>
            <person name="Slater G."/>
            <person name="Smit A.F."/>
            <person name="Stupka E."/>
            <person name="Szustakowski J."/>
            <person name="Thierry-Mieg D."/>
            <person name="Thierry-Mieg J."/>
            <person name="Wagner L."/>
            <person name="Wallis J."/>
            <person name="Wheeler R."/>
            <person name="Williams A."/>
            <person name="Wolf Y.I."/>
            <person name="Wolfe K.H."/>
            <person name="Yang S.P."/>
            <person name="Yeh R.F."/>
            <person name="Collins F."/>
            <person name="Guyer M.S."/>
            <person name="Peterson J."/>
            <person name="Felsenfeld A."/>
            <person name="Wetterstrand K.A."/>
            <person name="Patrinos A."/>
            <person name="Morgan M.J."/>
            <person name="de Jong P."/>
            <person name="Catanese J.J."/>
            <person name="Osoegawa K."/>
            <person name="Shizuya H."/>
            <person name="Choi S."/>
            <person name="Chen Y.J."/>
        </authorList>
    </citation>
    <scope>NUCLEOTIDE SEQUENCE [LARGE SCALE GENOMIC DNA]</scope>
</reference>
<gene>
    <name evidence="1" type="primary">RAD51C</name>
</gene>
<accession>A0A8V8TL64</accession>
<protein>
    <submittedName>
        <fullName evidence="1">RAD51 paralog C</fullName>
    </submittedName>
</protein>
<name>A0A8V8TL64_HUMAN</name>
<reference evidence="1" key="4">
    <citation type="submission" date="2025-08" db="UniProtKB">
        <authorList>
            <consortium name="Ensembl"/>
        </authorList>
    </citation>
    <scope>IDENTIFICATION</scope>
</reference>
<dbReference type="AlphaFoldDB" id="A0A8V8TL64"/>
<reference evidence="1" key="5">
    <citation type="submission" date="2025-09" db="UniProtKB">
        <authorList>
            <consortium name="Ensembl"/>
        </authorList>
    </citation>
    <scope>IDENTIFICATION</scope>
</reference>
<dbReference type="Ensembl" id="ENST00000697691.1">
    <property type="protein sequence ID" value="ENSP00000513400.1"/>
    <property type="gene ID" value="ENSG00000108384.17"/>
</dbReference>
<dbReference type="HGNC" id="HGNC:9820">
    <property type="gene designation" value="RAD51C"/>
</dbReference>